<name>A0ABS4CUH7_9BACI</name>
<accession>A0ABS4CUH7</accession>
<reference evidence="1 2" key="1">
    <citation type="submission" date="2021-01" db="EMBL/GenBank/DDBJ databases">
        <title>Genomic Encyclopedia of Type Strains, Phase IV (KMG-IV): sequencing the most valuable type-strain genomes for metagenomic binning, comparative biology and taxonomic classification.</title>
        <authorList>
            <person name="Goeker M."/>
        </authorList>
    </citation>
    <scope>NUCLEOTIDE SEQUENCE [LARGE SCALE GENOMIC DNA]</scope>
    <source>
        <strain evidence="1 2">DSM 103394</strain>
    </source>
</reference>
<evidence type="ECO:0000313" key="2">
    <source>
        <dbReference type="Proteomes" id="UP000674416"/>
    </source>
</evidence>
<protein>
    <submittedName>
        <fullName evidence="1">Uncharacterized protein</fullName>
    </submittedName>
</protein>
<sequence length="35" mass="3683">MISQAGRKKEKVVTINSEVVAIKCKAVAIIPEAGT</sequence>
<dbReference type="EMBL" id="JAFDST010000002">
    <property type="protein sequence ID" value="MBP1081186.1"/>
    <property type="molecule type" value="Genomic_DNA"/>
</dbReference>
<gene>
    <name evidence="1" type="ORF">JOC74_001679</name>
</gene>
<dbReference type="Proteomes" id="UP000674416">
    <property type="component" value="Unassembled WGS sequence"/>
</dbReference>
<evidence type="ECO:0000313" key="1">
    <source>
        <dbReference type="EMBL" id="MBP1081186.1"/>
    </source>
</evidence>
<keyword evidence="2" id="KW-1185">Reference proteome</keyword>
<comment type="caution">
    <text evidence="1">The sequence shown here is derived from an EMBL/GenBank/DDBJ whole genome shotgun (WGS) entry which is preliminary data.</text>
</comment>
<organism evidence="1 2">
    <name type="scientific">Bacillus capparidis</name>
    <dbReference type="NCBI Taxonomy" id="1840411"/>
    <lineage>
        <taxon>Bacteria</taxon>
        <taxon>Bacillati</taxon>
        <taxon>Bacillota</taxon>
        <taxon>Bacilli</taxon>
        <taxon>Bacillales</taxon>
        <taxon>Bacillaceae</taxon>
        <taxon>Bacillus</taxon>
    </lineage>
</organism>
<proteinExistence type="predicted"/>